<evidence type="ECO:0000313" key="2">
    <source>
        <dbReference type="Proteomes" id="UP000095280"/>
    </source>
</evidence>
<sequence length="2668" mass="286937">NPNLLHKVVNILRLRLRRWLIVEFASGHAGLLHGQAAALEVGPAPFVQLTLGQVLRLDQLVLGLDSRLSRISARSSCSSSDRLCTASSMSQRTCAGRAHVHSVPIVLQNQLVFILTPLQSGCLLRQLGDLPAQRRNSVPEISRKVGLLAMSVAPVQLAEPADGRVLPAGVRQELNSADVHLQLPGRLALQAGKRRIPAAGRPELGAGQLAQAELLLMLLLLRLDALHIVIIVWHQRPHRHVFQRVWQHAEPAVFAQPALQSRVDFLAFVHVDLIVCASLRLSSCRRRRSPVRRGQFVGLPDGVGKEADLLVLAVAASKRVSRSSLLSAACAALYICASSACSRSRSACWRCSSSSFFRRSAFAVSGLPAGAPPAAATAAVADFADAPAAASAAGDEVDGAAAPAASSSPSAGSSALSFLRNLRFLVSCLVFTAPRSFSDSRDAASSAASAGCSGSVSSPIGQRSDTAQHHQHRLIYISASSLQRIAASLNQSRKSASLTATKDPLLRNPPGLSPEFPIMPQAESLYSAACVSPTAVPSGSTGDEASSSKRANCKSAVILAHPFPLADVADAFRDKYRAYIGYTIETAGQRELTTHMSKNAIDMKKSIECLGFRRLDEDMAECLLADADKLSLTVLTSGDENPAISGPSFLTAKLKAEPLSEILACDWQLHQHLRQLEEKLSQANISFLTDSGRVYNIEYFLPLAVCMADAKHLEETLASRPGKYLIKSSRSSKPRQRQLINVQSSNSAKAIRDCLLSGTPLQQASLQAYIEQPLLVDKRKFDIRTFLMLVCPKRGGAGGRTNDSGYFAFHHPGFLHLRLEPFNPQYPEPSQDGPKYQTSQQLMEACTWYPDELNAYLNRKKGFRMPPDWVKVRLYPQARAVLGYLAGLLRWNLHDRVSATSSFRIISAHMLLDESLRLHLLKLDDDAPNWSRPTSVVDSVLSSIWQEAVCLACEIAIRFRSGRTISDDHLVTRRNFRMVYSSEDLCLARQSVTLISYASFSHPDVVTYMYFAAQGGGKAVEVSEAAAAVEAIRGLDQTLRHASSAQREVANSAAGMSGWAAEAVTLASADDPDIASLLVECGGEVSEAAEAAAASSKSGSEASADYPDIASLLVECGGKVAEAAEAAAAVEAIGGAGAGWQSGSRSESEKIVLTREGTLVDRSPQRTTAHLTMIARARIAALGFRSGTPGAVAGVAHAFITILHCGVLKATTGVALRWHSDSPASRATARTFASTESLLNMVCRIDVAGLIRQSDGEVAEAAEAAAAVEAIGRAAGSPGAGGCALHPALRLDVPAQGAGEFGSGDQRRGGRGGELAKFTAMEAFRRCQVKCIERDEDARYWVSLTVLKVLHRLLIYDATSTTSLQYRRSSSPKICIKKLALPERLRMDRGTRRHHADQVSTRRDGGEPADPAQPSAAVEPVGQAVPLSSQTADGRALDQINSRQAQFGCSFEAMLHSSSLTLPSEPNCQSQLHSLLYWRAKYRKPLMSQTRLHSSTVRDGLDRIPFSSSSAGSASDSCVTTPWFALRHDTWFVLRHDTWFVLRHDPWFALRHDPWFVLRHDPWFVLRHDPWFVLRHDPWFVLRHDPLVRLASRPLTDDNAELLAHSFVWYSDDLGVSDGWMAVQKVLNFYRVDVLPAADDHVPDSASNVTVAVSIQKADVAGAVPAVLADHLRGLLGVVEVAAHHRIATDADFAALSYWQRAALRVCDFYLHTVVRHALKRDRAVLRGPVRNGHAVHVQLGHDSAHHLHRTGRSGNDASLQRPEIPLANVRLGQDVDEHCWRAIERRALFRLYSAQSSRRFEAGRRIDAGCSVQYNLQVAKAHAEAVIERHLNADARHVFVEFAPHADEALGEFVKLLLGVGIGASGSTHLIVQKGTRPLLLTHHHHLRAEFTQHCVVIGRLEVGRRDQGSNADSVDAVLELVRPVGRVDVHQHQPSLGSGKLSVRRCGSLPSRPPPKRNTKASRSGFLATAASSSWPIVPPISGMSRSGGGEGNCWQCRRLPSDRRRSVLAATVTDASNLVLIVDAIFSPAAAGFWEKQINNTYQSSQQLPTRAANSCLPEQPTATYQRSQQLPTRAANSCLPEQPTAAYQSSQQLPTTYQSSQQLPTRAANSCLPEQPTAAYQSSQQLPTRAANSCLPEQPTATYQSSQQLPTRAANSYLPEQPTATYQSSQQLPTRAPNSCLPEQPTAEVTSVPALTVQSKQALGFAVALAGIQPAAAGENRLLAVRLRHHQAVAVPAGASGGRLGRYEALLQLAQVHRRDAELADLQLKGGKTCNINISHEGDIMPHANVTITHISRRHRAQLVAGPPAGVAPLADQADGHGALERLGLLGPGGHLHSVTFAETQSAPADLEVDVGLRSAQHQLADGPGRRFGHLRPRLQLQTQLVQRPGVLQLDLELVLRGSAEGTAAGRAEHDWPDRLLFAAVKLTSAPTHGSSVSMRNSQSCGSFRLARLVSGGSSFGCGGSSGCLFACCFCFCTGCGFDSTGCGGGGFFCCCGCGCGGCGSGTSACQLNEQRVVELREVQVTLTRHHLNKEPGGSRRPLSSLSATAALPSGVRPTKLPGCLTLSRTQKLIGEHDGLEQPHASTAAAAAIVVFVASRVVGVVFASRAPHAELRHGAAAAGAVHAVVVVQRQRLGGGAAQHHDATVAQGASAVRRQQPRRPV</sequence>
<evidence type="ECO:0000256" key="1">
    <source>
        <dbReference type="SAM" id="MobiDB-lite"/>
    </source>
</evidence>
<reference evidence="3" key="1">
    <citation type="submission" date="2016-11" db="UniProtKB">
        <authorList>
            <consortium name="WormBaseParasite"/>
        </authorList>
    </citation>
    <scope>IDENTIFICATION</scope>
</reference>
<feature type="compositionally biased region" description="Polar residues" evidence="1">
    <location>
        <begin position="2089"/>
        <end position="2112"/>
    </location>
</feature>
<evidence type="ECO:0000313" key="3">
    <source>
        <dbReference type="WBParaSite" id="maker-uti_cns_0010998-snap-gene-0.2-mRNA-1"/>
    </source>
</evidence>
<feature type="region of interest" description="Disordered" evidence="1">
    <location>
        <begin position="2087"/>
        <end position="2112"/>
    </location>
</feature>
<dbReference type="PANTHER" id="PTHR46810:SF1">
    <property type="entry name" value="INACTIVE POLYGLYCYLASE TTLL10"/>
    <property type="match status" value="1"/>
</dbReference>
<dbReference type="PANTHER" id="PTHR46810">
    <property type="entry name" value="INACTIVE POLYGLYCYLASE TTLL10"/>
    <property type="match status" value="1"/>
</dbReference>
<name>A0A1I8IBC3_9PLAT</name>
<dbReference type="Pfam" id="PF03133">
    <property type="entry name" value="TTL"/>
    <property type="match status" value="1"/>
</dbReference>
<protein>
    <submittedName>
        <fullName evidence="3">Protein kinase domain-containing protein</fullName>
    </submittedName>
</protein>
<dbReference type="GO" id="GO:0070737">
    <property type="term" value="F:protein-glycine ligase activity, elongating"/>
    <property type="evidence" value="ECO:0007669"/>
    <property type="project" value="TreeGrafter"/>
</dbReference>
<dbReference type="InterPro" id="IPR027752">
    <property type="entry name" value="TTLL10"/>
</dbReference>
<feature type="region of interest" description="Disordered" evidence="1">
    <location>
        <begin position="448"/>
        <end position="467"/>
    </location>
</feature>
<dbReference type="WBParaSite" id="maker-uti_cns_0010998-snap-gene-0.2-mRNA-1">
    <property type="protein sequence ID" value="maker-uti_cns_0010998-snap-gene-0.2-mRNA-1"/>
    <property type="gene ID" value="maker-uti_cns_0010998-snap-gene-0.2"/>
</dbReference>
<feature type="region of interest" description="Disordered" evidence="1">
    <location>
        <begin position="1388"/>
        <end position="1422"/>
    </location>
</feature>
<dbReference type="InterPro" id="IPR004344">
    <property type="entry name" value="TTL/TTLL_fam"/>
</dbReference>
<organism evidence="2 3">
    <name type="scientific">Macrostomum lignano</name>
    <dbReference type="NCBI Taxonomy" id="282301"/>
    <lineage>
        <taxon>Eukaryota</taxon>
        <taxon>Metazoa</taxon>
        <taxon>Spiralia</taxon>
        <taxon>Lophotrochozoa</taxon>
        <taxon>Platyhelminthes</taxon>
        <taxon>Rhabditophora</taxon>
        <taxon>Macrostomorpha</taxon>
        <taxon>Macrostomida</taxon>
        <taxon>Macrostomidae</taxon>
        <taxon>Macrostomum</taxon>
    </lineage>
</organism>
<dbReference type="Proteomes" id="UP000095280">
    <property type="component" value="Unplaced"/>
</dbReference>
<accession>A0A1I8IBC3</accession>
<feature type="region of interest" description="Disordered" evidence="1">
    <location>
        <begin position="1931"/>
        <end position="1965"/>
    </location>
</feature>
<dbReference type="Gene3D" id="3.30.470.20">
    <property type="entry name" value="ATP-grasp fold, B domain"/>
    <property type="match status" value="1"/>
</dbReference>
<feature type="compositionally biased region" description="Low complexity" evidence="1">
    <location>
        <begin position="448"/>
        <end position="459"/>
    </location>
</feature>
<proteinExistence type="predicted"/>
<feature type="compositionally biased region" description="Basic and acidic residues" evidence="1">
    <location>
        <begin position="1388"/>
        <end position="1406"/>
    </location>
</feature>
<keyword evidence="2" id="KW-1185">Reference proteome</keyword>
<feature type="region of interest" description="Disordered" evidence="1">
    <location>
        <begin position="2644"/>
        <end position="2668"/>
    </location>
</feature>